<dbReference type="InterPro" id="IPR050122">
    <property type="entry name" value="RTK"/>
</dbReference>
<dbReference type="GO" id="GO:0007169">
    <property type="term" value="P:cell surface receptor protein tyrosine kinase signaling pathway"/>
    <property type="evidence" value="ECO:0007669"/>
    <property type="project" value="TreeGrafter"/>
</dbReference>
<accession>A0A8S3V0A6</accession>
<evidence type="ECO:0000259" key="1">
    <source>
        <dbReference type="Pfam" id="PF07714"/>
    </source>
</evidence>
<keyword evidence="3" id="KW-1185">Reference proteome</keyword>
<dbReference type="AlphaFoldDB" id="A0A8S3V0A6"/>
<dbReference type="Pfam" id="PF07714">
    <property type="entry name" value="PK_Tyr_Ser-Thr"/>
    <property type="match status" value="1"/>
</dbReference>
<organism evidence="2 3">
    <name type="scientific">Mytilus edulis</name>
    <name type="common">Blue mussel</name>
    <dbReference type="NCBI Taxonomy" id="6550"/>
    <lineage>
        <taxon>Eukaryota</taxon>
        <taxon>Metazoa</taxon>
        <taxon>Spiralia</taxon>
        <taxon>Lophotrochozoa</taxon>
        <taxon>Mollusca</taxon>
        <taxon>Bivalvia</taxon>
        <taxon>Autobranchia</taxon>
        <taxon>Pteriomorphia</taxon>
        <taxon>Mytilida</taxon>
        <taxon>Mytiloidea</taxon>
        <taxon>Mytilidae</taxon>
        <taxon>Mytilinae</taxon>
        <taxon>Mytilus</taxon>
    </lineage>
</organism>
<gene>
    <name evidence="2" type="ORF">MEDL_60131</name>
</gene>
<evidence type="ECO:0000313" key="3">
    <source>
        <dbReference type="Proteomes" id="UP000683360"/>
    </source>
</evidence>
<dbReference type="GO" id="GO:0043235">
    <property type="term" value="C:receptor complex"/>
    <property type="evidence" value="ECO:0007669"/>
    <property type="project" value="TreeGrafter"/>
</dbReference>
<dbReference type="GO" id="GO:0004714">
    <property type="term" value="F:transmembrane receptor protein tyrosine kinase activity"/>
    <property type="evidence" value="ECO:0007669"/>
    <property type="project" value="UniProtKB-EC"/>
</dbReference>
<sequence length="214" mass="24503">MASELACAPFAKVSISELLKILYSGEVPMQPDVCPDWLYDIMKLCWNRDRTRRPTTNHILQEISKNMEVMRNMESSKQEVNNHSDQEMYDVLEDSEPEGDYEPLNDTNSIDSENYDSLGDGSVENCSAIMRTKSSCPLITIPKVDKITLLLYVDHLPEVSNLVQILLLINQQKTIYSFHVLIATQNQNGVRLNIIVCKIIIKYQNLLEVHQKSK</sequence>
<dbReference type="PANTHER" id="PTHR24416:SF611">
    <property type="entry name" value="TYROSINE-PROTEIN KINASE TRANSMEMBRANE RECEPTOR ROR"/>
    <property type="match status" value="1"/>
</dbReference>
<proteinExistence type="predicted"/>
<dbReference type="EC" id="2.7.10.1" evidence="2"/>
<dbReference type="PANTHER" id="PTHR24416">
    <property type="entry name" value="TYROSINE-PROTEIN KINASE RECEPTOR"/>
    <property type="match status" value="1"/>
</dbReference>
<feature type="domain" description="Serine-threonine/tyrosine-protein kinase catalytic" evidence="1">
    <location>
        <begin position="7"/>
        <end position="62"/>
    </location>
</feature>
<reference evidence="2" key="1">
    <citation type="submission" date="2021-03" db="EMBL/GenBank/DDBJ databases">
        <authorList>
            <person name="Bekaert M."/>
        </authorList>
    </citation>
    <scope>NUCLEOTIDE SEQUENCE</scope>
</reference>
<keyword evidence="2" id="KW-0808">Transferase</keyword>
<dbReference type="Proteomes" id="UP000683360">
    <property type="component" value="Unassembled WGS sequence"/>
</dbReference>
<dbReference type="InterPro" id="IPR011009">
    <property type="entry name" value="Kinase-like_dom_sf"/>
</dbReference>
<dbReference type="GO" id="GO:0005886">
    <property type="term" value="C:plasma membrane"/>
    <property type="evidence" value="ECO:0007669"/>
    <property type="project" value="TreeGrafter"/>
</dbReference>
<dbReference type="EMBL" id="CAJPWZ010002931">
    <property type="protein sequence ID" value="CAG2248285.1"/>
    <property type="molecule type" value="Genomic_DNA"/>
</dbReference>
<dbReference type="InterPro" id="IPR001245">
    <property type="entry name" value="Ser-Thr/Tyr_kinase_cat_dom"/>
</dbReference>
<name>A0A8S3V0A6_MYTED</name>
<protein>
    <submittedName>
        <fullName evidence="2">CSF1R</fullName>
        <ecNumber evidence="2">2.7.10.1</ecNumber>
    </submittedName>
</protein>
<evidence type="ECO:0000313" key="2">
    <source>
        <dbReference type="EMBL" id="CAG2248285.1"/>
    </source>
</evidence>
<comment type="caution">
    <text evidence="2">The sequence shown here is derived from an EMBL/GenBank/DDBJ whole genome shotgun (WGS) entry which is preliminary data.</text>
</comment>
<dbReference type="Gene3D" id="1.10.510.10">
    <property type="entry name" value="Transferase(Phosphotransferase) domain 1"/>
    <property type="match status" value="1"/>
</dbReference>
<dbReference type="SUPFAM" id="SSF56112">
    <property type="entry name" value="Protein kinase-like (PK-like)"/>
    <property type="match status" value="1"/>
</dbReference>